<feature type="coiled-coil region" evidence="6">
    <location>
        <begin position="1119"/>
        <end position="1153"/>
    </location>
</feature>
<dbReference type="GO" id="GO:0003676">
    <property type="term" value="F:nucleic acid binding"/>
    <property type="evidence" value="ECO:0007669"/>
    <property type="project" value="InterPro"/>
</dbReference>
<feature type="region of interest" description="Disordered" evidence="7">
    <location>
        <begin position="557"/>
        <end position="594"/>
    </location>
</feature>
<name>A0AAN8FL95_TRICO</name>
<gene>
    <name evidence="9" type="ORF">GCK32_001180</name>
</gene>
<feature type="compositionally biased region" description="Basic residues" evidence="7">
    <location>
        <begin position="1"/>
        <end position="11"/>
    </location>
</feature>
<dbReference type="PANTHER" id="PTHR12271">
    <property type="entry name" value="POLY A POLYMERASE CID PAP -RELATED"/>
    <property type="match status" value="1"/>
</dbReference>
<comment type="caution">
    <text evidence="9">The sequence shown here is derived from an EMBL/GenBank/DDBJ whole genome shotgun (WGS) entry which is preliminary data.</text>
</comment>
<evidence type="ECO:0000256" key="6">
    <source>
        <dbReference type="SAM" id="Coils"/>
    </source>
</evidence>
<evidence type="ECO:0000256" key="7">
    <source>
        <dbReference type="SAM" id="MobiDB-lite"/>
    </source>
</evidence>
<dbReference type="Proteomes" id="UP001331761">
    <property type="component" value="Unassembled WGS sequence"/>
</dbReference>
<feature type="compositionally biased region" description="Basic and acidic residues" evidence="7">
    <location>
        <begin position="912"/>
        <end position="933"/>
    </location>
</feature>
<feature type="region of interest" description="Disordered" evidence="7">
    <location>
        <begin position="1"/>
        <end position="21"/>
    </location>
</feature>
<evidence type="ECO:0000256" key="4">
    <source>
        <dbReference type="ARBA" id="ARBA00022723"/>
    </source>
</evidence>
<keyword evidence="6" id="KW-0175">Coiled coil</keyword>
<proteinExistence type="predicted"/>
<feature type="region of interest" description="Disordered" evidence="7">
    <location>
        <begin position="903"/>
        <end position="947"/>
    </location>
</feature>
<accession>A0AAN8FL95</accession>
<dbReference type="Gene3D" id="1.10.1410.10">
    <property type="match status" value="2"/>
</dbReference>
<comment type="cofactor">
    <cofactor evidence="1">
        <name>Mn(2+)</name>
        <dbReference type="ChEBI" id="CHEBI:29035"/>
    </cofactor>
</comment>
<keyword evidence="3" id="KW-0808">Transferase</keyword>
<dbReference type="InterPro" id="IPR001878">
    <property type="entry name" value="Znf_CCHC"/>
</dbReference>
<protein>
    <recommendedName>
        <fullName evidence="8">C2H2-type domain-containing protein</fullName>
    </recommendedName>
</protein>
<dbReference type="PROSITE" id="PS00028">
    <property type="entry name" value="ZINC_FINGER_C2H2_1"/>
    <property type="match status" value="1"/>
</dbReference>
<keyword evidence="4" id="KW-0479">Metal-binding</keyword>
<evidence type="ECO:0000313" key="10">
    <source>
        <dbReference type="Proteomes" id="UP001331761"/>
    </source>
</evidence>
<organism evidence="9 10">
    <name type="scientific">Trichostrongylus colubriformis</name>
    <name type="common">Black scour worm</name>
    <dbReference type="NCBI Taxonomy" id="6319"/>
    <lineage>
        <taxon>Eukaryota</taxon>
        <taxon>Metazoa</taxon>
        <taxon>Ecdysozoa</taxon>
        <taxon>Nematoda</taxon>
        <taxon>Chromadorea</taxon>
        <taxon>Rhabditida</taxon>
        <taxon>Rhabditina</taxon>
        <taxon>Rhabditomorpha</taxon>
        <taxon>Strongyloidea</taxon>
        <taxon>Trichostrongylidae</taxon>
        <taxon>Trichostrongylus</taxon>
    </lineage>
</organism>
<dbReference type="Gene3D" id="3.30.460.10">
    <property type="entry name" value="Beta Polymerase, domain 2"/>
    <property type="match status" value="1"/>
</dbReference>
<dbReference type="GO" id="GO:0031123">
    <property type="term" value="P:RNA 3'-end processing"/>
    <property type="evidence" value="ECO:0007669"/>
    <property type="project" value="TreeGrafter"/>
</dbReference>
<sequence>MDRANFSRRFRNKNDNRTTGMNLQQVSPRVHGIALANRSFANAIMAVQHLPPPQILRRVEESCQNSGNACYKFTDFPLEMDDTAFNIMGRYSVALLHMSRFNMIFIRVKWITVQNSPMCAMISFGSTDNEIRIAVEECASNLEQYEHSVRNGARYPVSKSSVKYLESHHIVVIDKIHENFPDAIYWCSLCDFHMSNIQHVRAHFETHQHFPEEQRINERKDLLERMPPMSDNQVKAINALIQELLQDKSENGQGPIWERHMKVAANISELLTHQVFEKMGVSGHIAIYGSVITRTCTESSNLNMSIDIPTVDCSDAVETMKYVADLLNTASGDEFDVQFTTDVPMCIKLTVSNVCVRIAWRCESGLKFGKLLSVYAAVRPQFAELCRIVRKWAEVSGIYSVDRRQGGLTSYGFDLMVLYFLQQRNLLPCLHEMRPLMSHERKLEPTIDDFYENRELYESDVDVIIGKIGVLEEPWDLARLFVEFLCFYGSRLHQNEIVQVYTTKQIAINRSRWSRKLLQISDPFRTDNVVTFTKAYQTLEGPLLDVTLYQKLCESPSKRKGKRKRQADNGRPNRAEETKTMTPATDVKPRLDSNASSLPTQFVADIDDEEYTAAADELVEEDENIAKLGEQILEDMMPMEQFGIVLDARRSNGHQKFAHMDSNLQQKPSDISAELFLNITYLNGLSIRCDNSNDVMMQIVAVASALDAFNSAVIGCSIMDLAESLCGAYLLPNGQAFIAPKRSACGFLVASSWVNRVDDVIRLKKGLSEITLRLSSDRCLRVLQCIQLCGSYPIRRLQERLVELKALPRTSVLVLFGFDGDKEIKEKDETGLAEQCEAIGLTLWEGCYGEGLEMSRNMIASCPDDDFAQVEAVFLQDMESLSVRNRVDAVQVSLNLCAVQTLPTTPGTRNISGREEPTKQSRRVTNKERNERSKQRKLKRAERRRLEKEQAKQVLKQITGNVPDDIIAEEEDGRVVITGRKPVRGKEEELTDKETIELARVVMPGKKKRHSKRNKLSAIDYDVKFTVEKLISEILKEPSTVIRNSHVTVNERKCYEETSTVHNILLKDLTPENVEIDDVMVYSRRTMKRIRDTNPMRISRRVFEILESKRLTVREFGERDQEVEELLEMKREKIRHERKREQWRAQIRKELEKRLDKGGSENSNPFDEVTAGLTEVDWILSPDDESVSNNTEIGTALEESTDETSKFAENGVTVEGNEVHATQQVDRKKKNSHVCYESFFISLKEFDPQSLRQKMNEIPVDRFRYSFHESANFNNGYKPDIVCATCESSDHWSDVCPMMIIPKVENLSHKKASYEWSELERVIIAGYEKSRVKKTRINEVGEFVDRVRVHLQNELKKTVRLHMFGSLISGFGVSNSDEFRDDNVQPCMVENCDVYFHREVIPNWSKNQQSVGELFVGFLDYYARFDFGTQVVQIRRKKPLLKMEKDWNRSLCIEDPFDLYHNLGSGVTRKMFVFIVRNIHQSRRLFMLSDVRKTFLENSKHAVDQEMPPNLCDAYGATLLAQCQMGPAPTDRQCRICHRIGHFAESCQKNGQNIQRTPKRNELWTKRIPNGHPGSAPRNSHMFGTRSNAVVGERVFYRKNERPPRGMRPLE</sequence>
<dbReference type="PANTHER" id="PTHR12271:SF66">
    <property type="entry name" value="TERMINAL URIDYLYLTRANSFERASE TAILOR"/>
    <property type="match status" value="1"/>
</dbReference>
<feature type="compositionally biased region" description="Basic residues" evidence="7">
    <location>
        <begin position="934"/>
        <end position="943"/>
    </location>
</feature>
<dbReference type="GO" id="GO:0008270">
    <property type="term" value="F:zinc ion binding"/>
    <property type="evidence" value="ECO:0007669"/>
    <property type="project" value="InterPro"/>
</dbReference>
<evidence type="ECO:0000256" key="5">
    <source>
        <dbReference type="ARBA" id="ARBA00022842"/>
    </source>
</evidence>
<dbReference type="InterPro" id="IPR002058">
    <property type="entry name" value="PAP_assoc"/>
</dbReference>
<comment type="cofactor">
    <cofactor evidence="2">
        <name>Mg(2+)</name>
        <dbReference type="ChEBI" id="CHEBI:18420"/>
    </cofactor>
</comment>
<dbReference type="InterPro" id="IPR043519">
    <property type="entry name" value="NT_sf"/>
</dbReference>
<feature type="domain" description="C2H2-type" evidence="8">
    <location>
        <begin position="187"/>
        <end position="209"/>
    </location>
</feature>
<keyword evidence="10" id="KW-1185">Reference proteome</keyword>
<dbReference type="SUPFAM" id="SSF81631">
    <property type="entry name" value="PAP/OAS1 substrate-binding domain"/>
    <property type="match status" value="2"/>
</dbReference>
<dbReference type="InterPro" id="IPR013087">
    <property type="entry name" value="Znf_C2H2_type"/>
</dbReference>
<dbReference type="EMBL" id="WIXE01008999">
    <property type="protein sequence ID" value="KAK5978789.1"/>
    <property type="molecule type" value="Genomic_DNA"/>
</dbReference>
<dbReference type="GO" id="GO:0016779">
    <property type="term" value="F:nucleotidyltransferase activity"/>
    <property type="evidence" value="ECO:0007669"/>
    <property type="project" value="TreeGrafter"/>
</dbReference>
<keyword evidence="5" id="KW-0460">Magnesium</keyword>
<dbReference type="SMART" id="SM00343">
    <property type="entry name" value="ZnF_C2HC"/>
    <property type="match status" value="2"/>
</dbReference>
<evidence type="ECO:0000256" key="2">
    <source>
        <dbReference type="ARBA" id="ARBA00001946"/>
    </source>
</evidence>
<reference evidence="9 10" key="1">
    <citation type="submission" date="2019-10" db="EMBL/GenBank/DDBJ databases">
        <title>Assembly and Annotation for the nematode Trichostrongylus colubriformis.</title>
        <authorList>
            <person name="Martin J."/>
        </authorList>
    </citation>
    <scope>NUCLEOTIDE SEQUENCE [LARGE SCALE GENOMIC DNA]</scope>
    <source>
        <strain evidence="9">G859</strain>
        <tissue evidence="9">Whole worm</tissue>
    </source>
</reference>
<evidence type="ECO:0000259" key="8">
    <source>
        <dbReference type="PROSITE" id="PS00028"/>
    </source>
</evidence>
<feature type="compositionally biased region" description="Basic and acidic residues" evidence="7">
    <location>
        <begin position="566"/>
        <end position="579"/>
    </location>
</feature>
<dbReference type="Pfam" id="PF03828">
    <property type="entry name" value="PAP_assoc"/>
    <property type="match status" value="1"/>
</dbReference>
<evidence type="ECO:0000256" key="1">
    <source>
        <dbReference type="ARBA" id="ARBA00001936"/>
    </source>
</evidence>
<evidence type="ECO:0000256" key="3">
    <source>
        <dbReference type="ARBA" id="ARBA00022679"/>
    </source>
</evidence>
<evidence type="ECO:0000313" key="9">
    <source>
        <dbReference type="EMBL" id="KAK5978789.1"/>
    </source>
</evidence>